<evidence type="ECO:0000313" key="10">
    <source>
        <dbReference type="Proteomes" id="UP000429644"/>
    </source>
</evidence>
<evidence type="ECO:0000256" key="7">
    <source>
        <dbReference type="RuleBase" id="RU003942"/>
    </source>
</evidence>
<dbReference type="SUPFAM" id="SSF103481">
    <property type="entry name" value="Multidrug resistance efflux transporter EmrE"/>
    <property type="match status" value="1"/>
</dbReference>
<dbReference type="InterPro" id="IPR045324">
    <property type="entry name" value="Small_multidrug_res"/>
</dbReference>
<keyword evidence="6 8" id="KW-0472">Membrane</keyword>
<proteinExistence type="inferred from homology"/>
<dbReference type="InterPro" id="IPR037185">
    <property type="entry name" value="EmrE-like"/>
</dbReference>
<dbReference type="Pfam" id="PF00893">
    <property type="entry name" value="Multi_Drug_Res"/>
    <property type="match status" value="1"/>
</dbReference>
<keyword evidence="2" id="KW-0813">Transport</keyword>
<evidence type="ECO:0000256" key="5">
    <source>
        <dbReference type="ARBA" id="ARBA00022989"/>
    </source>
</evidence>
<dbReference type="InterPro" id="IPR000390">
    <property type="entry name" value="Small_drug/metabolite_transptr"/>
</dbReference>
<keyword evidence="10" id="KW-1185">Reference proteome</keyword>
<name>A0A7J9UX00_9MICO</name>
<keyword evidence="5 8" id="KW-1133">Transmembrane helix</keyword>
<organism evidence="9 10">
    <name type="scientific">Georgenia ruanii</name>
    <dbReference type="NCBI Taxonomy" id="348442"/>
    <lineage>
        <taxon>Bacteria</taxon>
        <taxon>Bacillati</taxon>
        <taxon>Actinomycetota</taxon>
        <taxon>Actinomycetes</taxon>
        <taxon>Micrococcales</taxon>
        <taxon>Bogoriellaceae</taxon>
        <taxon>Georgenia</taxon>
    </lineage>
</organism>
<dbReference type="OrthoDB" id="3175079at2"/>
<evidence type="ECO:0000256" key="8">
    <source>
        <dbReference type="SAM" id="Phobius"/>
    </source>
</evidence>
<dbReference type="PANTHER" id="PTHR30561">
    <property type="entry name" value="SMR FAMILY PROTON-DEPENDENT DRUG EFFLUX TRANSPORTER SUGE"/>
    <property type="match status" value="1"/>
</dbReference>
<evidence type="ECO:0000256" key="6">
    <source>
        <dbReference type="ARBA" id="ARBA00023136"/>
    </source>
</evidence>
<dbReference type="PANTHER" id="PTHR30561:SF1">
    <property type="entry name" value="MULTIDRUG TRANSPORTER EMRE"/>
    <property type="match status" value="1"/>
</dbReference>
<dbReference type="RefSeq" id="WP_152231576.1">
    <property type="nucleotide sequence ID" value="NZ_BAAAOT010000009.1"/>
</dbReference>
<dbReference type="Proteomes" id="UP000429644">
    <property type="component" value="Unassembled WGS sequence"/>
</dbReference>
<comment type="subcellular location">
    <subcellularLocation>
        <location evidence="1 7">Cell membrane</location>
        <topology evidence="1 7">Multi-pass membrane protein</topology>
    </subcellularLocation>
</comment>
<gene>
    <name evidence="9" type="ORF">GB882_09450</name>
</gene>
<dbReference type="EMBL" id="WHPD01002038">
    <property type="protein sequence ID" value="MPV88893.1"/>
    <property type="molecule type" value="Genomic_DNA"/>
</dbReference>
<sequence length="116" mass="11844">MAGWWSLAGAIAAEIVATTLLDRSEGFGRPVVGMLALAGYALAFSLLTRALRTVSLSVAYALWSGIGTAVVASMGVLFLGETLTPTKVLGLLAVVVGVVVLELSGKEPRSDGAVEP</sequence>
<accession>A0A7J9UX00</accession>
<keyword evidence="4 7" id="KW-0812">Transmembrane</keyword>
<dbReference type="GO" id="GO:0022857">
    <property type="term" value="F:transmembrane transporter activity"/>
    <property type="evidence" value="ECO:0007669"/>
    <property type="project" value="InterPro"/>
</dbReference>
<feature type="transmembrane region" description="Helical" evidence="8">
    <location>
        <begin position="59"/>
        <end position="80"/>
    </location>
</feature>
<dbReference type="Gene3D" id="1.10.3730.20">
    <property type="match status" value="1"/>
</dbReference>
<reference evidence="9 10" key="1">
    <citation type="submission" date="2019-10" db="EMBL/GenBank/DDBJ databases">
        <title>Georgenia wutianyii sp. nov. and Georgenia yuyongxinii sp. nov. isolated from plateau pika (Ochotona curzoniae) in the Qinghai-Tibet plateau of China.</title>
        <authorList>
            <person name="Tian Z."/>
        </authorList>
    </citation>
    <scope>NUCLEOTIDE SEQUENCE [LARGE SCALE GENOMIC DNA]</scope>
    <source>
        <strain evidence="9 10">JCM 15130</strain>
    </source>
</reference>
<comment type="similarity">
    <text evidence="7">Belongs to the drug/metabolite transporter (DMT) superfamily. Small multidrug resistance (SMR) (TC 2.A.7.1) family.</text>
</comment>
<feature type="transmembrane region" description="Helical" evidence="8">
    <location>
        <begin position="27"/>
        <end position="47"/>
    </location>
</feature>
<keyword evidence="3" id="KW-1003">Cell membrane</keyword>
<evidence type="ECO:0000256" key="2">
    <source>
        <dbReference type="ARBA" id="ARBA00022448"/>
    </source>
</evidence>
<protein>
    <submittedName>
        <fullName evidence="9">EamA family transporter</fullName>
    </submittedName>
</protein>
<dbReference type="FunFam" id="1.10.3730.20:FF:000001">
    <property type="entry name" value="Quaternary ammonium compound resistance transporter SugE"/>
    <property type="match status" value="1"/>
</dbReference>
<dbReference type="GO" id="GO:0005886">
    <property type="term" value="C:plasma membrane"/>
    <property type="evidence" value="ECO:0007669"/>
    <property type="project" value="UniProtKB-SubCell"/>
</dbReference>
<evidence type="ECO:0000313" key="9">
    <source>
        <dbReference type="EMBL" id="MPV88893.1"/>
    </source>
</evidence>
<evidence type="ECO:0000256" key="4">
    <source>
        <dbReference type="ARBA" id="ARBA00022692"/>
    </source>
</evidence>
<comment type="caution">
    <text evidence="9">The sequence shown here is derived from an EMBL/GenBank/DDBJ whole genome shotgun (WGS) entry which is preliminary data.</text>
</comment>
<feature type="transmembrane region" description="Helical" evidence="8">
    <location>
        <begin position="86"/>
        <end position="103"/>
    </location>
</feature>
<evidence type="ECO:0000256" key="1">
    <source>
        <dbReference type="ARBA" id="ARBA00004651"/>
    </source>
</evidence>
<evidence type="ECO:0000256" key="3">
    <source>
        <dbReference type="ARBA" id="ARBA00022475"/>
    </source>
</evidence>
<dbReference type="AlphaFoldDB" id="A0A7J9UX00"/>